<protein>
    <submittedName>
        <fullName evidence="2">Uncharacterized protein</fullName>
    </submittedName>
</protein>
<reference evidence="2" key="1">
    <citation type="submission" date="2021-01" db="EMBL/GenBank/DDBJ databases">
        <title>Whole genome shotgun sequence of Virgisporangium ochraceum NBRC 16418.</title>
        <authorList>
            <person name="Komaki H."/>
            <person name="Tamura T."/>
        </authorList>
    </citation>
    <scope>NUCLEOTIDE SEQUENCE</scope>
    <source>
        <strain evidence="2">NBRC 16418</strain>
    </source>
</reference>
<sequence length="138" mass="13725">MSGRRADGVLAMLSVPLAWVVVLFALAAPVALNNHPAPAVAAGAQQRAVAPATGMERPADDDAEGSPGVLGLPPKVHLIVNRTGTGTAPLAPVLAVLPAPVDRTDAGIRIATGRAGTSPADAPPGSSRWGRAPPRASA</sequence>
<dbReference type="EMBL" id="BOPH01000065">
    <property type="protein sequence ID" value="GIJ69598.1"/>
    <property type="molecule type" value="Genomic_DNA"/>
</dbReference>
<dbReference type="RefSeq" id="WP_203929525.1">
    <property type="nucleotide sequence ID" value="NZ_BOPH01000065.1"/>
</dbReference>
<dbReference type="AlphaFoldDB" id="A0A8J4ECK8"/>
<organism evidence="2 3">
    <name type="scientific">Virgisporangium ochraceum</name>
    <dbReference type="NCBI Taxonomy" id="65505"/>
    <lineage>
        <taxon>Bacteria</taxon>
        <taxon>Bacillati</taxon>
        <taxon>Actinomycetota</taxon>
        <taxon>Actinomycetes</taxon>
        <taxon>Micromonosporales</taxon>
        <taxon>Micromonosporaceae</taxon>
        <taxon>Virgisporangium</taxon>
    </lineage>
</organism>
<proteinExistence type="predicted"/>
<evidence type="ECO:0000313" key="3">
    <source>
        <dbReference type="Proteomes" id="UP000635606"/>
    </source>
</evidence>
<dbReference type="Proteomes" id="UP000635606">
    <property type="component" value="Unassembled WGS sequence"/>
</dbReference>
<gene>
    <name evidence="2" type="ORF">Voc01_045150</name>
</gene>
<comment type="caution">
    <text evidence="2">The sequence shown here is derived from an EMBL/GenBank/DDBJ whole genome shotgun (WGS) entry which is preliminary data.</text>
</comment>
<evidence type="ECO:0000256" key="1">
    <source>
        <dbReference type="SAM" id="MobiDB-lite"/>
    </source>
</evidence>
<keyword evidence="3" id="KW-1185">Reference proteome</keyword>
<name>A0A8J4ECK8_9ACTN</name>
<feature type="compositionally biased region" description="Low complexity" evidence="1">
    <location>
        <begin position="39"/>
        <end position="52"/>
    </location>
</feature>
<evidence type="ECO:0000313" key="2">
    <source>
        <dbReference type="EMBL" id="GIJ69598.1"/>
    </source>
</evidence>
<accession>A0A8J4ECK8</accession>
<feature type="region of interest" description="Disordered" evidence="1">
    <location>
        <begin position="109"/>
        <end position="138"/>
    </location>
</feature>
<feature type="region of interest" description="Disordered" evidence="1">
    <location>
        <begin position="39"/>
        <end position="71"/>
    </location>
</feature>